<accession>A0A8S1LZC8</accession>
<evidence type="ECO:0000313" key="3">
    <source>
        <dbReference type="EMBL" id="CAD8072579.1"/>
    </source>
</evidence>
<organism evidence="3 4">
    <name type="scientific">Paramecium primaurelia</name>
    <dbReference type="NCBI Taxonomy" id="5886"/>
    <lineage>
        <taxon>Eukaryota</taxon>
        <taxon>Sar</taxon>
        <taxon>Alveolata</taxon>
        <taxon>Ciliophora</taxon>
        <taxon>Intramacronucleata</taxon>
        <taxon>Oligohymenophorea</taxon>
        <taxon>Peniculida</taxon>
        <taxon>Parameciidae</taxon>
        <taxon>Paramecium</taxon>
    </lineage>
</organism>
<dbReference type="AlphaFoldDB" id="A0A8S1LZC8"/>
<dbReference type="EMBL" id="CAJJDM010000049">
    <property type="protein sequence ID" value="CAD8072579.1"/>
    <property type="molecule type" value="Genomic_DNA"/>
</dbReference>
<keyword evidence="2" id="KW-0677">Repeat</keyword>
<gene>
    <name evidence="3" type="ORF">PPRIM_AZ9-3.1.T0490199</name>
</gene>
<name>A0A8S1LZC8_PARPR</name>
<dbReference type="PANTHER" id="PTHR46260:SF3">
    <property type="entry name" value="RING-TYPE DOMAIN-CONTAINING PROTEIN"/>
    <property type="match status" value="1"/>
</dbReference>
<evidence type="ECO:0000313" key="4">
    <source>
        <dbReference type="Proteomes" id="UP000688137"/>
    </source>
</evidence>
<dbReference type="CDD" id="cd19756">
    <property type="entry name" value="Bbox2"/>
    <property type="match status" value="1"/>
</dbReference>
<dbReference type="PANTHER" id="PTHR46260">
    <property type="entry name" value="RING-TYPE DOMAIN-CONTAINING PROTEIN"/>
    <property type="match status" value="1"/>
</dbReference>
<protein>
    <recommendedName>
        <fullName evidence="5">Kelch motif family protein</fullName>
    </recommendedName>
</protein>
<evidence type="ECO:0008006" key="5">
    <source>
        <dbReference type="Google" id="ProtNLM"/>
    </source>
</evidence>
<proteinExistence type="predicted"/>
<comment type="caution">
    <text evidence="3">The sequence shown here is derived from an EMBL/GenBank/DDBJ whole genome shotgun (WGS) entry which is preliminary data.</text>
</comment>
<dbReference type="Proteomes" id="UP000688137">
    <property type="component" value="Unassembled WGS sequence"/>
</dbReference>
<reference evidence="3" key="1">
    <citation type="submission" date="2021-01" db="EMBL/GenBank/DDBJ databases">
        <authorList>
            <consortium name="Genoscope - CEA"/>
            <person name="William W."/>
        </authorList>
    </citation>
    <scope>NUCLEOTIDE SEQUENCE</scope>
</reference>
<keyword evidence="1" id="KW-0880">Kelch repeat</keyword>
<sequence>MSQQFTYYSNELCQIHQEPCTNMCINTKCLQPLCPECIEIHFREHKECQIESLKSCRTNCSKKIRSSISEMNQILSLQEMKTIENSSQYIELCRESLQQLKSKIIDKIDLYNKKLLQDFSTNLIQAFKESQIKEVYNRIKNLIQQLDELGTKLETQSDCQIKTIRSIYLLNTTQLIQSANQEAYKEILKLKFPLLVVSQNLNQKLDELFSQSIQIQFKKTNTTMLKIEEKQQLINQPINIQDVPSLDQTPLLSQISEIQQVKKQSEFTITVEDYLLPSVQNKVLHYFKYNSNELNLINLDNPKEMKKINLKIPFQIPVFHQSLITKTGQLYLIGGTTIDNNYPNTKSNGIYLLDKYSLVNVGSLLISRSSHGCCIVGDYIYSISGLGQNQTLEKTCERYNYILRKSESIQDCLYPSIASCCVNYNNQFIYKFGGLYEKQQMNFIERFNIKDMIWQAIDPQITNKDIPLFKGLKQFAAGVQISPNSLMIFGGYDENTVSSNQSFLFTIKGENHILHMVNIKPLKIPGGFWHQQCIIYKQELYVIQNQENKDGETMETKTILRFKDRWIIC</sequence>
<dbReference type="OMA" id="TCERYNY"/>
<keyword evidence="4" id="KW-1185">Reference proteome</keyword>
<dbReference type="InterPro" id="IPR051746">
    <property type="entry name" value="Kelch_domain_containing_8"/>
</dbReference>
<evidence type="ECO:0000256" key="1">
    <source>
        <dbReference type="ARBA" id="ARBA00022441"/>
    </source>
</evidence>
<evidence type="ECO:0000256" key="2">
    <source>
        <dbReference type="ARBA" id="ARBA00022737"/>
    </source>
</evidence>